<dbReference type="AlphaFoldDB" id="A0A559SWI6"/>
<evidence type="ECO:0000313" key="3">
    <source>
        <dbReference type="Proteomes" id="UP000319824"/>
    </source>
</evidence>
<evidence type="ECO:0000256" key="1">
    <source>
        <dbReference type="ARBA" id="ARBA00009981"/>
    </source>
</evidence>
<accession>A0A559SWI6</accession>
<dbReference type="NCBIfam" id="TIGR01552">
    <property type="entry name" value="phd_fam"/>
    <property type="match status" value="1"/>
</dbReference>
<sequence>MTLFRGHAVSTVSLKDARASFSHNIDQAAAGEFVTITRHGPAAAVLDSVGAAEAARKVLRKDRPSLVQYLKTFRANSDLDDDVFARNPASSGEVDL</sequence>
<dbReference type="SUPFAM" id="SSF143120">
    <property type="entry name" value="YefM-like"/>
    <property type="match status" value="1"/>
</dbReference>
<organism evidence="2 3">
    <name type="scientific">Rhizobium mongolense USDA 1844</name>
    <dbReference type="NCBI Taxonomy" id="1079460"/>
    <lineage>
        <taxon>Bacteria</taxon>
        <taxon>Pseudomonadati</taxon>
        <taxon>Pseudomonadota</taxon>
        <taxon>Alphaproteobacteria</taxon>
        <taxon>Hyphomicrobiales</taxon>
        <taxon>Rhizobiaceae</taxon>
        <taxon>Rhizobium/Agrobacterium group</taxon>
        <taxon>Rhizobium</taxon>
    </lineage>
</organism>
<gene>
    <name evidence="2" type="ORF">BCL32_7100</name>
</gene>
<protein>
    <submittedName>
        <fullName evidence="2">Prevent-host-death family protein</fullName>
    </submittedName>
</protein>
<name>A0A559SWI6_9HYPH</name>
<reference evidence="2 3" key="1">
    <citation type="submission" date="2019-06" db="EMBL/GenBank/DDBJ databases">
        <title>Pac Bio to generate improved reference genome sequences for organisms with transposon mutant libraries (support for FEBA project).</title>
        <authorList>
            <person name="Blow M."/>
        </authorList>
    </citation>
    <scope>NUCLEOTIDE SEQUENCE [LARGE SCALE GENOMIC DNA]</scope>
    <source>
        <strain evidence="2 3">USDA 1844</strain>
    </source>
</reference>
<comment type="caution">
    <text evidence="2">The sequence shown here is derived from an EMBL/GenBank/DDBJ whole genome shotgun (WGS) entry which is preliminary data.</text>
</comment>
<comment type="similarity">
    <text evidence="1">Belongs to the phD/YefM antitoxin family.</text>
</comment>
<dbReference type="InterPro" id="IPR036165">
    <property type="entry name" value="YefM-like_sf"/>
</dbReference>
<dbReference type="Gene3D" id="3.40.1620.10">
    <property type="entry name" value="YefM-like domain"/>
    <property type="match status" value="1"/>
</dbReference>
<evidence type="ECO:0000313" key="2">
    <source>
        <dbReference type="EMBL" id="TVZ66695.1"/>
    </source>
</evidence>
<proteinExistence type="inferred from homology"/>
<dbReference type="EMBL" id="VISO01000003">
    <property type="protein sequence ID" value="TVZ66695.1"/>
    <property type="molecule type" value="Genomic_DNA"/>
</dbReference>
<dbReference type="Proteomes" id="UP000319824">
    <property type="component" value="Unassembled WGS sequence"/>
</dbReference>